<evidence type="ECO:0000313" key="5">
    <source>
        <dbReference type="Proteomes" id="UP000683557"/>
    </source>
</evidence>
<gene>
    <name evidence="4" type="ORF">KP004_02195</name>
</gene>
<accession>A0ABX8J9G4</accession>
<dbReference type="PANTHER" id="PTHR35038">
    <property type="entry name" value="DISSIMILATORY SULFITE REDUCTASE SIRA"/>
    <property type="match status" value="1"/>
</dbReference>
<dbReference type="RefSeq" id="WP_216800755.1">
    <property type="nucleotide sequence ID" value="NZ_CP076723.1"/>
</dbReference>
<evidence type="ECO:0000313" key="4">
    <source>
        <dbReference type="EMBL" id="QWV94022.1"/>
    </source>
</evidence>
<proteinExistence type="predicted"/>
<dbReference type="EMBL" id="CP076723">
    <property type="protein sequence ID" value="QWV94022.1"/>
    <property type="molecule type" value="Genomic_DNA"/>
</dbReference>
<dbReference type="Proteomes" id="UP000683557">
    <property type="component" value="Chromosome"/>
</dbReference>
<dbReference type="InterPro" id="IPR051829">
    <property type="entry name" value="Multiheme_Cytochr_ET"/>
</dbReference>
<reference evidence="4 5" key="1">
    <citation type="submission" date="2021-06" db="EMBL/GenBank/DDBJ databases">
        <title>Gemonas diversity in paddy soil.</title>
        <authorList>
            <person name="Liu G."/>
        </authorList>
    </citation>
    <scope>NUCLEOTIDE SEQUENCE [LARGE SCALE GENOMIC DNA]</scope>
    <source>
        <strain evidence="4 5">RG10</strain>
    </source>
</reference>
<feature type="region of interest" description="Disordered" evidence="2">
    <location>
        <begin position="267"/>
        <end position="297"/>
    </location>
</feature>
<keyword evidence="1 3" id="KW-0732">Signal</keyword>
<feature type="signal peptide" evidence="3">
    <location>
        <begin position="1"/>
        <end position="24"/>
    </location>
</feature>
<evidence type="ECO:0000256" key="2">
    <source>
        <dbReference type="SAM" id="MobiDB-lite"/>
    </source>
</evidence>
<evidence type="ECO:0000256" key="1">
    <source>
        <dbReference type="ARBA" id="ARBA00022729"/>
    </source>
</evidence>
<feature type="chain" id="PRO_5046680686" evidence="3">
    <location>
        <begin position="25"/>
        <end position="297"/>
    </location>
</feature>
<protein>
    <submittedName>
        <fullName evidence="4">Cytochrome C</fullName>
    </submittedName>
</protein>
<dbReference type="PANTHER" id="PTHR35038:SF6">
    <property type="entry name" value="SURFACE LOCALIZED DECAHEME CYTOCHROME C LIPOPROTEIN"/>
    <property type="match status" value="1"/>
</dbReference>
<name>A0ABX8J9G4_9BACT</name>
<sequence length="297" mass="31726">MRVAKLFNLVSALALFAFVGTAAAADPAKPTAVLTSADCVKCHEQPPKDIAAAGGKHKTEVTCQDCHVGHPPKVKKPIPQCSQCHEGKPHFKLQGCLGCHTNPHTPKNIKFGNNVTDPCLTCHTGQIEQLRSFKSKHSALNCSFCHNVHGRIPECTQCHKPHSNDMAAKDCKVCHQAHKPADVTYKSDTPSKMCAACHSKAFKLLTSSTAKHSKLACVYCHQAKHKMVPQCTQCHVKPHPAAIMAKFPKCGECHSIAHDLNRWGEAAATPAAAPAKPAAPAAKPAAPAAKPAKPVKK</sequence>
<organism evidence="4 5">
    <name type="scientific">Geomonas oryzisoli</name>
    <dbReference type="NCBI Taxonomy" id="2847992"/>
    <lineage>
        <taxon>Bacteria</taxon>
        <taxon>Pseudomonadati</taxon>
        <taxon>Thermodesulfobacteriota</taxon>
        <taxon>Desulfuromonadia</taxon>
        <taxon>Geobacterales</taxon>
        <taxon>Geobacteraceae</taxon>
        <taxon>Geomonas</taxon>
    </lineage>
</organism>
<evidence type="ECO:0000256" key="3">
    <source>
        <dbReference type="SAM" id="SignalP"/>
    </source>
</evidence>
<keyword evidence="5" id="KW-1185">Reference proteome</keyword>